<dbReference type="InterPro" id="IPR011009">
    <property type="entry name" value="Kinase-like_dom_sf"/>
</dbReference>
<reference evidence="3" key="1">
    <citation type="journal article" date="2019" name="Int. J. Syst. Evol. Microbiol.">
        <title>The Global Catalogue of Microorganisms (GCM) 10K type strain sequencing project: providing services to taxonomists for standard genome sequencing and annotation.</title>
        <authorList>
            <consortium name="The Broad Institute Genomics Platform"/>
            <consortium name="The Broad Institute Genome Sequencing Center for Infectious Disease"/>
            <person name="Wu L."/>
            <person name="Ma J."/>
        </authorList>
    </citation>
    <scope>NUCLEOTIDE SEQUENCE [LARGE SCALE GENOMIC DNA]</scope>
    <source>
        <strain evidence="3">CCUG 63369</strain>
    </source>
</reference>
<organism evidence="2 3">
    <name type="scientific">Streptomonospora algeriensis</name>
    <dbReference type="NCBI Taxonomy" id="995084"/>
    <lineage>
        <taxon>Bacteria</taxon>
        <taxon>Bacillati</taxon>
        <taxon>Actinomycetota</taxon>
        <taxon>Actinomycetes</taxon>
        <taxon>Streptosporangiales</taxon>
        <taxon>Nocardiopsidaceae</taxon>
        <taxon>Streptomonospora</taxon>
    </lineage>
</organism>
<dbReference type="PANTHER" id="PTHR12149:SF8">
    <property type="entry name" value="PROTEIN-RIBULOSAMINE 3-KINASE"/>
    <property type="match status" value="1"/>
</dbReference>
<name>A0ABW3BBJ5_9ACTN</name>
<keyword evidence="3" id="KW-1185">Reference proteome</keyword>
<keyword evidence="2" id="KW-0808">Transferase</keyword>
<dbReference type="PANTHER" id="PTHR12149">
    <property type="entry name" value="FRUCTOSAMINE 3 KINASE-RELATED PROTEIN"/>
    <property type="match status" value="1"/>
</dbReference>
<feature type="region of interest" description="Disordered" evidence="1">
    <location>
        <begin position="1"/>
        <end position="29"/>
    </location>
</feature>
<dbReference type="GO" id="GO:0016301">
    <property type="term" value="F:kinase activity"/>
    <property type="evidence" value="ECO:0007669"/>
    <property type="project" value="UniProtKB-KW"/>
</dbReference>
<protein>
    <submittedName>
        <fullName evidence="2">Fructosamine kinase family protein</fullName>
    </submittedName>
</protein>
<evidence type="ECO:0000256" key="1">
    <source>
        <dbReference type="SAM" id="MobiDB-lite"/>
    </source>
</evidence>
<accession>A0ABW3BBJ5</accession>
<gene>
    <name evidence="2" type="ORF">ACFQZU_05205</name>
</gene>
<evidence type="ECO:0000313" key="3">
    <source>
        <dbReference type="Proteomes" id="UP001596956"/>
    </source>
</evidence>
<dbReference type="SUPFAM" id="SSF56112">
    <property type="entry name" value="Protein kinase-like (PK-like)"/>
    <property type="match status" value="1"/>
</dbReference>
<dbReference type="Proteomes" id="UP001596956">
    <property type="component" value="Unassembled WGS sequence"/>
</dbReference>
<dbReference type="InterPro" id="IPR016477">
    <property type="entry name" value="Fructo-/Ketosamine-3-kinase"/>
</dbReference>
<proteinExistence type="predicted"/>
<comment type="caution">
    <text evidence="2">The sequence shown here is derived from an EMBL/GenBank/DDBJ whole genome shotgun (WGS) entry which is preliminary data.</text>
</comment>
<sequence length="189" mass="21116">MRRRPPIWVGAWPSPTGPGRSPSARPGRVGWPPWPWTTLQASAGLEWYARRRLLPYLRQARDRGSLDSGDAAQLERVLARVADLAGPEEPPARIHGDLWGGNVLWGRDGAVLIDPAAHGGHRETDLAMLQLFGAPHLERILAAYREESPLADGWRDRVPLHQLHPLLAHVCLFGRSYRPQLLDAARRLL</sequence>
<evidence type="ECO:0000313" key="2">
    <source>
        <dbReference type="EMBL" id="MFD0800717.1"/>
    </source>
</evidence>
<keyword evidence="2" id="KW-0418">Kinase</keyword>
<dbReference type="Pfam" id="PF03881">
    <property type="entry name" value="Fructosamin_kin"/>
    <property type="match status" value="1"/>
</dbReference>
<dbReference type="EMBL" id="JBHTHR010000088">
    <property type="protein sequence ID" value="MFD0800717.1"/>
    <property type="molecule type" value="Genomic_DNA"/>
</dbReference>
<dbReference type="Gene3D" id="3.90.1200.10">
    <property type="match status" value="1"/>
</dbReference>